<proteinExistence type="predicted"/>
<protein>
    <submittedName>
        <fullName evidence="2">Uncharacterized protein</fullName>
    </submittedName>
</protein>
<dbReference type="HOGENOM" id="CLU_1716053_0_0_1"/>
<feature type="region of interest" description="Disordered" evidence="1">
    <location>
        <begin position="46"/>
        <end position="153"/>
    </location>
</feature>
<keyword evidence="3" id="KW-1185">Reference proteome</keyword>
<dbReference type="EnsemblPlants" id="OB04G15050.1">
    <property type="protein sequence ID" value="OB04G15050.1"/>
    <property type="gene ID" value="OB04G15050"/>
</dbReference>
<reference evidence="2" key="1">
    <citation type="journal article" date="2013" name="Nat. Commun.">
        <title>Whole-genome sequencing of Oryza brachyantha reveals mechanisms underlying Oryza genome evolution.</title>
        <authorList>
            <person name="Chen J."/>
            <person name="Huang Q."/>
            <person name="Gao D."/>
            <person name="Wang J."/>
            <person name="Lang Y."/>
            <person name="Liu T."/>
            <person name="Li B."/>
            <person name="Bai Z."/>
            <person name="Luis Goicoechea J."/>
            <person name="Liang C."/>
            <person name="Chen C."/>
            <person name="Zhang W."/>
            <person name="Sun S."/>
            <person name="Liao Y."/>
            <person name="Zhang X."/>
            <person name="Yang L."/>
            <person name="Song C."/>
            <person name="Wang M."/>
            <person name="Shi J."/>
            <person name="Liu G."/>
            <person name="Liu J."/>
            <person name="Zhou H."/>
            <person name="Zhou W."/>
            <person name="Yu Q."/>
            <person name="An N."/>
            <person name="Chen Y."/>
            <person name="Cai Q."/>
            <person name="Wang B."/>
            <person name="Liu B."/>
            <person name="Min J."/>
            <person name="Huang Y."/>
            <person name="Wu H."/>
            <person name="Li Z."/>
            <person name="Zhang Y."/>
            <person name="Yin Y."/>
            <person name="Song W."/>
            <person name="Jiang J."/>
            <person name="Jackson S.A."/>
            <person name="Wing R.A."/>
            <person name="Wang J."/>
            <person name="Chen M."/>
        </authorList>
    </citation>
    <scope>NUCLEOTIDE SEQUENCE [LARGE SCALE GENOMIC DNA]</scope>
    <source>
        <strain evidence="2">cv. IRGC 101232</strain>
    </source>
</reference>
<evidence type="ECO:0000313" key="3">
    <source>
        <dbReference type="Proteomes" id="UP000006038"/>
    </source>
</evidence>
<dbReference type="AlphaFoldDB" id="J3LWI0"/>
<organism evidence="2">
    <name type="scientific">Oryza brachyantha</name>
    <name type="common">malo sina</name>
    <dbReference type="NCBI Taxonomy" id="4533"/>
    <lineage>
        <taxon>Eukaryota</taxon>
        <taxon>Viridiplantae</taxon>
        <taxon>Streptophyta</taxon>
        <taxon>Embryophyta</taxon>
        <taxon>Tracheophyta</taxon>
        <taxon>Spermatophyta</taxon>
        <taxon>Magnoliopsida</taxon>
        <taxon>Liliopsida</taxon>
        <taxon>Poales</taxon>
        <taxon>Poaceae</taxon>
        <taxon>BOP clade</taxon>
        <taxon>Oryzoideae</taxon>
        <taxon>Oryzeae</taxon>
        <taxon>Oryzinae</taxon>
        <taxon>Oryza</taxon>
    </lineage>
</organism>
<evidence type="ECO:0000256" key="1">
    <source>
        <dbReference type="SAM" id="MobiDB-lite"/>
    </source>
</evidence>
<feature type="compositionally biased region" description="Polar residues" evidence="1">
    <location>
        <begin position="80"/>
        <end position="102"/>
    </location>
</feature>
<dbReference type="Proteomes" id="UP000006038">
    <property type="component" value="Chromosome 4"/>
</dbReference>
<accession>J3LWI0</accession>
<evidence type="ECO:0000313" key="2">
    <source>
        <dbReference type="EnsemblPlants" id="OB04G15050.1"/>
    </source>
</evidence>
<reference evidence="2" key="2">
    <citation type="submission" date="2013-04" db="UniProtKB">
        <authorList>
            <consortium name="EnsemblPlants"/>
        </authorList>
    </citation>
    <scope>IDENTIFICATION</scope>
</reference>
<name>J3LWI0_ORYBR</name>
<dbReference type="Gramene" id="OB04G15050.1">
    <property type="protein sequence ID" value="OB04G15050.1"/>
    <property type="gene ID" value="OB04G15050"/>
</dbReference>
<sequence>MFVPGSPNRRLPRFLSEYGNGSYGLPLLSRVCGAFKTAKPTQISHKALQPKLSSTNPIPRRTISPSKRLKSVIVDWLRRTPQQRSSSDSTEQNIKGSWSPTRSRARLGTTRASPPRLERRRKGNMAANGTQAGFSKAVPPSGSRRERRHRLPE</sequence>